<evidence type="ECO:0000313" key="3">
    <source>
        <dbReference type="EMBL" id="SVD82980.1"/>
    </source>
</evidence>
<feature type="domain" description="Gfo/Idh/MocA-like oxidoreductase N-terminal" evidence="1">
    <location>
        <begin position="4"/>
        <end position="127"/>
    </location>
</feature>
<name>A0A382YIR4_9ZZZZ</name>
<sequence length="252" mass="28013">VKPVKIGFIGIGHIAIHSHLPPLGELAKSGDVVLQAFCDVNEQSAKEQAEVYGVENVYTDHHQMFENEDLDGVYLCIPPTLHDDVELICAEKKIGLFIEKPQTLDIKQAVQFSEAMTGAGIVSQVGFMSRYYASSETVREVLTTRTPRHAQIQLFYTGKPARFWTSRMDLCGGTFVENTIHYVDLLRFFLGDIAVVSAFYVDRKPGEGPPPMDLPHVYNVNLQFENGVTANATTSRVLNNIGVSRREILVVS</sequence>
<dbReference type="InterPro" id="IPR052515">
    <property type="entry name" value="Gfo/Idh/MocA_Oxidoreductase"/>
</dbReference>
<organism evidence="3">
    <name type="scientific">marine metagenome</name>
    <dbReference type="NCBI Taxonomy" id="408172"/>
    <lineage>
        <taxon>unclassified sequences</taxon>
        <taxon>metagenomes</taxon>
        <taxon>ecological metagenomes</taxon>
    </lineage>
</organism>
<dbReference type="GO" id="GO:0000166">
    <property type="term" value="F:nucleotide binding"/>
    <property type="evidence" value="ECO:0007669"/>
    <property type="project" value="InterPro"/>
</dbReference>
<reference evidence="3" key="1">
    <citation type="submission" date="2018-05" db="EMBL/GenBank/DDBJ databases">
        <authorList>
            <person name="Lanie J.A."/>
            <person name="Ng W.-L."/>
            <person name="Kazmierczak K.M."/>
            <person name="Andrzejewski T.M."/>
            <person name="Davidsen T.M."/>
            <person name="Wayne K.J."/>
            <person name="Tettelin H."/>
            <person name="Glass J.I."/>
            <person name="Rusch D."/>
            <person name="Podicherti R."/>
            <person name="Tsui H.-C.T."/>
            <person name="Winkler M.E."/>
        </authorList>
    </citation>
    <scope>NUCLEOTIDE SEQUENCE</scope>
</reference>
<evidence type="ECO:0008006" key="4">
    <source>
        <dbReference type="Google" id="ProtNLM"/>
    </source>
</evidence>
<accession>A0A382YIR4</accession>
<proteinExistence type="predicted"/>
<dbReference type="InterPro" id="IPR000683">
    <property type="entry name" value="Gfo/Idh/MocA-like_OxRdtase_N"/>
</dbReference>
<feature type="non-terminal residue" evidence="3">
    <location>
        <position position="252"/>
    </location>
</feature>
<dbReference type="Pfam" id="PF01408">
    <property type="entry name" value="GFO_IDH_MocA"/>
    <property type="match status" value="1"/>
</dbReference>
<dbReference type="EMBL" id="UINC01176040">
    <property type="protein sequence ID" value="SVD82980.1"/>
    <property type="molecule type" value="Genomic_DNA"/>
</dbReference>
<dbReference type="InterPro" id="IPR036291">
    <property type="entry name" value="NAD(P)-bd_dom_sf"/>
</dbReference>
<dbReference type="Gene3D" id="3.40.50.720">
    <property type="entry name" value="NAD(P)-binding Rossmann-like Domain"/>
    <property type="match status" value="1"/>
</dbReference>
<feature type="domain" description="GFO/IDH/MocA-like oxidoreductase" evidence="2">
    <location>
        <begin position="147"/>
        <end position="238"/>
    </location>
</feature>
<evidence type="ECO:0000259" key="1">
    <source>
        <dbReference type="Pfam" id="PF01408"/>
    </source>
</evidence>
<dbReference type="PANTHER" id="PTHR43249:SF1">
    <property type="entry name" value="D-GLUCOSIDE 3-DEHYDROGENASE"/>
    <property type="match status" value="1"/>
</dbReference>
<dbReference type="SUPFAM" id="SSF51735">
    <property type="entry name" value="NAD(P)-binding Rossmann-fold domains"/>
    <property type="match status" value="1"/>
</dbReference>
<gene>
    <name evidence="3" type="ORF">METZ01_LOCUS435834</name>
</gene>
<dbReference type="PANTHER" id="PTHR43249">
    <property type="entry name" value="UDP-N-ACETYL-2-AMINO-2-DEOXY-D-GLUCURONATE OXIDASE"/>
    <property type="match status" value="1"/>
</dbReference>
<feature type="non-terminal residue" evidence="3">
    <location>
        <position position="1"/>
    </location>
</feature>
<dbReference type="Gene3D" id="3.30.360.10">
    <property type="entry name" value="Dihydrodipicolinate Reductase, domain 2"/>
    <property type="match status" value="1"/>
</dbReference>
<dbReference type="SUPFAM" id="SSF55347">
    <property type="entry name" value="Glyceraldehyde-3-phosphate dehydrogenase-like, C-terminal domain"/>
    <property type="match status" value="1"/>
</dbReference>
<dbReference type="AlphaFoldDB" id="A0A382YIR4"/>
<protein>
    <recommendedName>
        <fullName evidence="4">Gfo/Idh/MocA-like oxidoreductase N-terminal domain-containing protein</fullName>
    </recommendedName>
</protein>
<dbReference type="Pfam" id="PF22725">
    <property type="entry name" value="GFO_IDH_MocA_C3"/>
    <property type="match status" value="1"/>
</dbReference>
<dbReference type="InterPro" id="IPR055170">
    <property type="entry name" value="GFO_IDH_MocA-like_dom"/>
</dbReference>
<evidence type="ECO:0000259" key="2">
    <source>
        <dbReference type="Pfam" id="PF22725"/>
    </source>
</evidence>